<feature type="region of interest" description="Disordered" evidence="1">
    <location>
        <begin position="86"/>
        <end position="161"/>
    </location>
</feature>
<organism evidence="2 3">
    <name type="scientific">Cudoniella acicularis</name>
    <dbReference type="NCBI Taxonomy" id="354080"/>
    <lineage>
        <taxon>Eukaryota</taxon>
        <taxon>Fungi</taxon>
        <taxon>Dikarya</taxon>
        <taxon>Ascomycota</taxon>
        <taxon>Pezizomycotina</taxon>
        <taxon>Leotiomycetes</taxon>
        <taxon>Helotiales</taxon>
        <taxon>Tricladiaceae</taxon>
        <taxon>Cudoniella</taxon>
    </lineage>
</organism>
<dbReference type="SUPFAM" id="SSF57756">
    <property type="entry name" value="Retrovirus zinc finger-like domains"/>
    <property type="match status" value="1"/>
</dbReference>
<feature type="compositionally biased region" description="Basic residues" evidence="1">
    <location>
        <begin position="1"/>
        <end position="15"/>
    </location>
</feature>
<feature type="compositionally biased region" description="Low complexity" evidence="1">
    <location>
        <begin position="97"/>
        <end position="124"/>
    </location>
</feature>
<name>A0A8H4RJT4_9HELO</name>
<evidence type="ECO:0000313" key="2">
    <source>
        <dbReference type="EMBL" id="KAF4630190.1"/>
    </source>
</evidence>
<gene>
    <name evidence="2" type="ORF">G7Y89_g7953</name>
</gene>
<protein>
    <submittedName>
        <fullName evidence="2">Uncharacterized protein</fullName>
    </submittedName>
</protein>
<dbReference type="Proteomes" id="UP000566819">
    <property type="component" value="Unassembled WGS sequence"/>
</dbReference>
<dbReference type="GO" id="GO:0008270">
    <property type="term" value="F:zinc ion binding"/>
    <property type="evidence" value="ECO:0007669"/>
    <property type="project" value="InterPro"/>
</dbReference>
<feature type="compositionally biased region" description="Polar residues" evidence="1">
    <location>
        <begin position="364"/>
        <end position="375"/>
    </location>
</feature>
<feature type="region of interest" description="Disordered" evidence="1">
    <location>
        <begin position="285"/>
        <end position="392"/>
    </location>
</feature>
<dbReference type="OrthoDB" id="4777753at2759"/>
<dbReference type="GO" id="GO:0003676">
    <property type="term" value="F:nucleic acid binding"/>
    <property type="evidence" value="ECO:0007669"/>
    <property type="project" value="InterPro"/>
</dbReference>
<dbReference type="AlphaFoldDB" id="A0A8H4RJT4"/>
<evidence type="ECO:0000256" key="1">
    <source>
        <dbReference type="SAM" id="MobiDB-lite"/>
    </source>
</evidence>
<sequence length="510" mass="56777">MPKKDRGKNRPRIHSRNNTNNTEDDDRGAQGPQNPPASRQIAGRETYAAQPVPHIDMPSAIPQNPGMVVDTVYLVRYRQVDQVIGTTQGGFQPGPAPGSAPSIGGSAPSTQPKGNDNKQKNNGKSQPNEPKRDRSEIRRTEHGDYAKSMEHLEKESNDHPRRICSNCKREDHYLNRCVGPVDSCGFIPGCFYCGGMNHILEGCEHFDKFHPEYLARAMLKFRQNKPPFQCTLAPQEHPLAQPGKKYEKKPAMDQRICIGLCPGAPRLLENIPPTDMDSQKVKLVNRNVKASRPAPPAFKRPRSPDGIDEEQDARKRQKYDDDVTMENSGAATGTDTAIGPDPVGANEWKEHQRKRAETAGSAVHSVNQPGGTAPNSKKRKTEKFEGSPESKHIRNFRSHSEAMNAIIDNMIPEGVVNVQQAYYQIARCFTSSKGIINYDEFLKSGREEWYCLVSFLVLGIDCVDPLEAGSRTCEICQGNKVQLCVQVQRQMNGVKVRLVDTARKSTDLPF</sequence>
<dbReference type="EMBL" id="JAAMPI010000578">
    <property type="protein sequence ID" value="KAF4630190.1"/>
    <property type="molecule type" value="Genomic_DNA"/>
</dbReference>
<feature type="compositionally biased region" description="Basic and acidic residues" evidence="1">
    <location>
        <begin position="382"/>
        <end position="392"/>
    </location>
</feature>
<feature type="region of interest" description="Disordered" evidence="1">
    <location>
        <begin position="1"/>
        <end position="65"/>
    </location>
</feature>
<comment type="caution">
    <text evidence="2">The sequence shown here is derived from an EMBL/GenBank/DDBJ whole genome shotgun (WGS) entry which is preliminary data.</text>
</comment>
<dbReference type="InterPro" id="IPR036875">
    <property type="entry name" value="Znf_CCHC_sf"/>
</dbReference>
<evidence type="ECO:0000313" key="3">
    <source>
        <dbReference type="Proteomes" id="UP000566819"/>
    </source>
</evidence>
<reference evidence="2 3" key="1">
    <citation type="submission" date="2020-03" db="EMBL/GenBank/DDBJ databases">
        <title>Draft Genome Sequence of Cudoniella acicularis.</title>
        <authorList>
            <person name="Buettner E."/>
            <person name="Kellner H."/>
        </authorList>
    </citation>
    <scope>NUCLEOTIDE SEQUENCE [LARGE SCALE GENOMIC DNA]</scope>
    <source>
        <strain evidence="2 3">DSM 108380</strain>
    </source>
</reference>
<accession>A0A8H4RJT4</accession>
<feature type="compositionally biased region" description="Basic and acidic residues" evidence="1">
    <location>
        <begin position="312"/>
        <end position="321"/>
    </location>
</feature>
<keyword evidence="3" id="KW-1185">Reference proteome</keyword>
<feature type="compositionally biased region" description="Polar residues" evidence="1">
    <location>
        <begin position="325"/>
        <end position="335"/>
    </location>
</feature>
<proteinExistence type="predicted"/>
<feature type="compositionally biased region" description="Basic and acidic residues" evidence="1">
    <location>
        <begin position="129"/>
        <end position="161"/>
    </location>
</feature>